<dbReference type="Gene3D" id="3.40.190.10">
    <property type="entry name" value="Periplasmic binding protein-like II"/>
    <property type="match status" value="2"/>
</dbReference>
<dbReference type="EMBL" id="QTUJ01000001">
    <property type="protein sequence ID" value="REF73193.1"/>
    <property type="molecule type" value="Genomic_DNA"/>
</dbReference>
<dbReference type="GO" id="GO:0030288">
    <property type="term" value="C:outer membrane-bounded periplasmic space"/>
    <property type="evidence" value="ECO:0007669"/>
    <property type="project" value="TreeGrafter"/>
</dbReference>
<organism evidence="4 5">
    <name type="scientific">Paracoccus versutus</name>
    <name type="common">Thiobacillus versutus</name>
    <dbReference type="NCBI Taxonomy" id="34007"/>
    <lineage>
        <taxon>Bacteria</taxon>
        <taxon>Pseudomonadati</taxon>
        <taxon>Pseudomonadota</taxon>
        <taxon>Alphaproteobacteria</taxon>
        <taxon>Rhodobacterales</taxon>
        <taxon>Paracoccaceae</taxon>
        <taxon>Paracoccus</taxon>
    </lineage>
</organism>
<keyword evidence="1 3" id="KW-0732">Signal</keyword>
<dbReference type="SUPFAM" id="SSF53850">
    <property type="entry name" value="Periplasmic binding protein-like II"/>
    <property type="match status" value="1"/>
</dbReference>
<accession>A0A3D9XVP7</accession>
<evidence type="ECO:0000313" key="4">
    <source>
        <dbReference type="EMBL" id="REF73193.1"/>
    </source>
</evidence>
<protein>
    <submittedName>
        <fullName evidence="4">Iron(III) transport system substrate-binding protein</fullName>
    </submittedName>
</protein>
<proteinExistence type="predicted"/>
<dbReference type="RefSeq" id="WP_147304477.1">
    <property type="nucleotide sequence ID" value="NZ_CP038196.1"/>
</dbReference>
<sequence>MNTAIRRGLSATVVALAAYLSAAGAQAGTLTVYSGADEALVTELIPVFRAKHPDIDLQMIRDSGGAIVARLLAEKDSPRADAIFTLPANALVLLGQQGMLEPYRPADFDELKPGMRDEVNPVPTWVAQDAWTNAICFNTAEAGDLPPPQSWKDLADPKYRGKIVMPDPGSSGTALTMVANWLQVMGEEEGWKFMTALDQNVTQYVHSGSAPCRMAARGETLIGLSYPYPGVKEINQGAPLQVILPPEGNGAEVEGNAIVKGSKNVADAQKLIDFMMSEEAQQITAKYLPVVARKGVHADIPNYPAEEEARMRLIDYTWLADHKQALLDEWKNRFGSKSAPKN</sequence>
<keyword evidence="2" id="KW-0408">Iron</keyword>
<gene>
    <name evidence="4" type="ORF">BDD41_1724</name>
</gene>
<feature type="binding site" evidence="2">
    <location>
        <position position="228"/>
    </location>
    <ligand>
        <name>Fe cation</name>
        <dbReference type="ChEBI" id="CHEBI:24875"/>
    </ligand>
</feature>
<evidence type="ECO:0000256" key="1">
    <source>
        <dbReference type="ARBA" id="ARBA00022729"/>
    </source>
</evidence>
<comment type="caution">
    <text evidence="4">The sequence shown here is derived from an EMBL/GenBank/DDBJ whole genome shotgun (WGS) entry which is preliminary data.</text>
</comment>
<dbReference type="PANTHER" id="PTHR30006:SF2">
    <property type="entry name" value="ABC TRANSPORTER SUBSTRATE-BINDING PROTEIN"/>
    <property type="match status" value="1"/>
</dbReference>
<dbReference type="CDD" id="cd13544">
    <property type="entry name" value="PBP2_Fbp_like_1"/>
    <property type="match status" value="1"/>
</dbReference>
<feature type="signal peptide" evidence="3">
    <location>
        <begin position="1"/>
        <end position="27"/>
    </location>
</feature>
<dbReference type="PANTHER" id="PTHR30006">
    <property type="entry name" value="THIAMINE-BINDING PERIPLASMIC PROTEIN-RELATED"/>
    <property type="match status" value="1"/>
</dbReference>
<dbReference type="Pfam" id="PF13343">
    <property type="entry name" value="SBP_bac_6"/>
    <property type="match status" value="1"/>
</dbReference>
<keyword evidence="2" id="KW-0479">Metal-binding</keyword>
<dbReference type="GO" id="GO:0030976">
    <property type="term" value="F:thiamine pyrophosphate binding"/>
    <property type="evidence" value="ECO:0007669"/>
    <property type="project" value="TreeGrafter"/>
</dbReference>
<name>A0A3D9XVP7_PARVE</name>
<dbReference type="GO" id="GO:0030975">
    <property type="term" value="F:thiamine binding"/>
    <property type="evidence" value="ECO:0007669"/>
    <property type="project" value="TreeGrafter"/>
</dbReference>
<dbReference type="Proteomes" id="UP000256941">
    <property type="component" value="Unassembled WGS sequence"/>
</dbReference>
<reference evidence="4 5" key="1">
    <citation type="submission" date="2018-08" db="EMBL/GenBank/DDBJ databases">
        <title>Genomic Encyclopedia of Archaeal and Bacterial Type Strains, Phase II (KMG-II): from individual species to whole genera.</title>
        <authorList>
            <person name="Goeker M."/>
        </authorList>
    </citation>
    <scope>NUCLEOTIDE SEQUENCE [LARGE SCALE GENOMIC DNA]</scope>
    <source>
        <strain evidence="4 5">DSM 17099</strain>
    </source>
</reference>
<evidence type="ECO:0000313" key="5">
    <source>
        <dbReference type="Proteomes" id="UP000256941"/>
    </source>
</evidence>
<dbReference type="PIRSF" id="PIRSF002825">
    <property type="entry name" value="CfbpA"/>
    <property type="match status" value="1"/>
</dbReference>
<evidence type="ECO:0000256" key="3">
    <source>
        <dbReference type="SAM" id="SignalP"/>
    </source>
</evidence>
<feature type="chain" id="PRO_5017606238" evidence="3">
    <location>
        <begin position="28"/>
        <end position="342"/>
    </location>
</feature>
<dbReference type="InterPro" id="IPR026045">
    <property type="entry name" value="Ferric-bd"/>
</dbReference>
<dbReference type="GO" id="GO:0015888">
    <property type="term" value="P:thiamine transport"/>
    <property type="evidence" value="ECO:0007669"/>
    <property type="project" value="TreeGrafter"/>
</dbReference>
<evidence type="ECO:0000256" key="2">
    <source>
        <dbReference type="PIRSR" id="PIRSR002825-1"/>
    </source>
</evidence>
<dbReference type="AlphaFoldDB" id="A0A3D9XVP7"/>
<dbReference type="GO" id="GO:0046872">
    <property type="term" value="F:metal ion binding"/>
    <property type="evidence" value="ECO:0007669"/>
    <property type="project" value="UniProtKB-KW"/>
</dbReference>